<evidence type="ECO:0000313" key="3">
    <source>
        <dbReference type="Proteomes" id="UP000078540"/>
    </source>
</evidence>
<dbReference type="EMBL" id="KQ976403">
    <property type="protein sequence ID" value="KYM92200.1"/>
    <property type="molecule type" value="Genomic_DNA"/>
</dbReference>
<keyword evidence="3" id="KW-1185">Reference proteome</keyword>
<sequence>MIAGYLSRNPSVMPIFGSRMTDVLRLLFCVAGRIYYESIEESGPLQAIDSEWLTVGASGDTGRGPPRHTTPARRLGVARPELQRSLSAERC</sequence>
<dbReference type="Proteomes" id="UP000078540">
    <property type="component" value="Unassembled WGS sequence"/>
</dbReference>
<gene>
    <name evidence="2" type="ORF">ALC53_01263</name>
</gene>
<accession>A0A195BVB3</accession>
<name>A0A195BVB3_9HYME</name>
<evidence type="ECO:0000313" key="2">
    <source>
        <dbReference type="EMBL" id="KYM92200.1"/>
    </source>
</evidence>
<protein>
    <submittedName>
        <fullName evidence="2">Uncharacterized protein</fullName>
    </submittedName>
</protein>
<organism evidence="2 3">
    <name type="scientific">Atta colombica</name>
    <dbReference type="NCBI Taxonomy" id="520822"/>
    <lineage>
        <taxon>Eukaryota</taxon>
        <taxon>Metazoa</taxon>
        <taxon>Ecdysozoa</taxon>
        <taxon>Arthropoda</taxon>
        <taxon>Hexapoda</taxon>
        <taxon>Insecta</taxon>
        <taxon>Pterygota</taxon>
        <taxon>Neoptera</taxon>
        <taxon>Endopterygota</taxon>
        <taxon>Hymenoptera</taxon>
        <taxon>Apocrita</taxon>
        <taxon>Aculeata</taxon>
        <taxon>Formicoidea</taxon>
        <taxon>Formicidae</taxon>
        <taxon>Myrmicinae</taxon>
        <taxon>Atta</taxon>
    </lineage>
</organism>
<proteinExistence type="predicted"/>
<dbReference type="AlphaFoldDB" id="A0A195BVB3"/>
<feature type="region of interest" description="Disordered" evidence="1">
    <location>
        <begin position="56"/>
        <end position="91"/>
    </location>
</feature>
<evidence type="ECO:0000256" key="1">
    <source>
        <dbReference type="SAM" id="MobiDB-lite"/>
    </source>
</evidence>
<reference evidence="2 3" key="1">
    <citation type="submission" date="2015-09" db="EMBL/GenBank/DDBJ databases">
        <title>Atta colombica WGS genome.</title>
        <authorList>
            <person name="Nygaard S."/>
            <person name="Hu H."/>
            <person name="Boomsma J."/>
            <person name="Zhang G."/>
        </authorList>
    </citation>
    <scope>NUCLEOTIDE SEQUENCE [LARGE SCALE GENOMIC DNA]</scope>
    <source>
        <strain evidence="2">Treedump-2</strain>
        <tissue evidence="2">Whole body</tissue>
    </source>
</reference>